<evidence type="ECO:0000256" key="5">
    <source>
        <dbReference type="ARBA" id="ARBA00022927"/>
    </source>
</evidence>
<organism evidence="8 9">
    <name type="scientific">Candidozyma haemuli</name>
    <dbReference type="NCBI Taxonomy" id="45357"/>
    <lineage>
        <taxon>Eukaryota</taxon>
        <taxon>Fungi</taxon>
        <taxon>Dikarya</taxon>
        <taxon>Ascomycota</taxon>
        <taxon>Saccharomycotina</taxon>
        <taxon>Pichiomycetes</taxon>
        <taxon>Metschnikowiaceae</taxon>
        <taxon>Candidozyma</taxon>
    </lineage>
</organism>
<dbReference type="Proteomes" id="UP000244309">
    <property type="component" value="Unassembled WGS sequence"/>
</dbReference>
<dbReference type="EMBL" id="PKFO01000004">
    <property type="protein sequence ID" value="PVH21005.1"/>
    <property type="molecule type" value="Genomic_DNA"/>
</dbReference>
<dbReference type="VEuPathDB" id="FungiDB:CXQ85_004521"/>
<evidence type="ECO:0000256" key="6">
    <source>
        <dbReference type="ARBA" id="ARBA00023242"/>
    </source>
</evidence>
<dbReference type="GO" id="GO:0031267">
    <property type="term" value="F:small GTPase binding"/>
    <property type="evidence" value="ECO:0007669"/>
    <property type="project" value="InterPro"/>
</dbReference>
<feature type="domain" description="Importin N-terminal" evidence="7">
    <location>
        <begin position="24"/>
        <end position="94"/>
    </location>
</feature>
<reference evidence="8 9" key="1">
    <citation type="submission" date="2017-12" db="EMBL/GenBank/DDBJ databases">
        <title>Genome Sequence of a Multidrug-Resistant Candida haemulonii Isolate from a Patient with Chronic Leg Ulcers in Israel.</title>
        <authorList>
            <person name="Chow N.A."/>
            <person name="Gade L."/>
            <person name="Batra D."/>
            <person name="Rowe L.A."/>
            <person name="Ben-Ami R."/>
            <person name="Loparev V.N."/>
            <person name="Litvintseva A.P."/>
        </authorList>
    </citation>
    <scope>NUCLEOTIDE SEQUENCE [LARGE SCALE GENOMIC DNA]</scope>
    <source>
        <strain evidence="8 9">B11899</strain>
    </source>
</reference>
<dbReference type="GO" id="GO:0006606">
    <property type="term" value="P:protein import into nucleus"/>
    <property type="evidence" value="ECO:0007669"/>
    <property type="project" value="TreeGrafter"/>
</dbReference>
<proteinExistence type="predicted"/>
<comment type="subcellular location">
    <subcellularLocation>
        <location evidence="2">Cytoplasm</location>
    </subcellularLocation>
    <subcellularLocation>
        <location evidence="1">Nucleus</location>
    </subcellularLocation>
</comment>
<keyword evidence="5" id="KW-0653">Protein transport</keyword>
<evidence type="ECO:0000256" key="4">
    <source>
        <dbReference type="ARBA" id="ARBA00022490"/>
    </source>
</evidence>
<evidence type="ECO:0000313" key="8">
    <source>
        <dbReference type="EMBL" id="PVH21005.1"/>
    </source>
</evidence>
<keyword evidence="9" id="KW-1185">Reference proteome</keyword>
<gene>
    <name evidence="8" type="ORF">CXQ85_004521</name>
</gene>
<keyword evidence="4" id="KW-0963">Cytoplasm</keyword>
<dbReference type="OrthoDB" id="760868at2759"/>
<keyword evidence="6" id="KW-0539">Nucleus</keyword>
<dbReference type="PANTHER" id="PTHR10997">
    <property type="entry name" value="IMPORTIN-7, 8, 11"/>
    <property type="match status" value="1"/>
</dbReference>
<dbReference type="STRING" id="45357.A0A2V1AT73"/>
<dbReference type="SMART" id="SM00913">
    <property type="entry name" value="IBN_N"/>
    <property type="match status" value="1"/>
</dbReference>
<evidence type="ECO:0000313" key="9">
    <source>
        <dbReference type="Proteomes" id="UP000244309"/>
    </source>
</evidence>
<dbReference type="PANTHER" id="PTHR10997:SF18">
    <property type="entry name" value="D-IMPORTIN 7_RANBP7"/>
    <property type="match status" value="1"/>
</dbReference>
<dbReference type="AlphaFoldDB" id="A0A2V1AT73"/>
<comment type="caution">
    <text evidence="8">The sequence shown here is derived from an EMBL/GenBank/DDBJ whole genome shotgun (WGS) entry which is preliminary data.</text>
</comment>
<dbReference type="Gene3D" id="1.25.10.10">
    <property type="entry name" value="Leucine-rich Repeat Variant"/>
    <property type="match status" value="1"/>
</dbReference>
<dbReference type="InterPro" id="IPR011989">
    <property type="entry name" value="ARM-like"/>
</dbReference>
<dbReference type="InterPro" id="IPR001494">
    <property type="entry name" value="Importin-beta_N"/>
</dbReference>
<dbReference type="GO" id="GO:0005829">
    <property type="term" value="C:cytosol"/>
    <property type="evidence" value="ECO:0007669"/>
    <property type="project" value="TreeGrafter"/>
</dbReference>
<dbReference type="PROSITE" id="PS50166">
    <property type="entry name" value="IMPORTIN_B_NT"/>
    <property type="match status" value="1"/>
</dbReference>
<evidence type="ECO:0000256" key="1">
    <source>
        <dbReference type="ARBA" id="ARBA00004123"/>
    </source>
</evidence>
<evidence type="ECO:0000259" key="7">
    <source>
        <dbReference type="PROSITE" id="PS50166"/>
    </source>
</evidence>
<sequence>MDSNKLESLFADTLKASQDVRQKAEENLKYISRTPGFLGACLDIIGSAQDAGLRQAAAVYFKNQVVRYWNHPNNGIDEGEKPVIKDRIIPTMHNIDHQSRQQLVPVLRVLVSFEFPARWPDLLPQTAAALQRHDSPVSLYVGVLCFSEITRYYRWISNKERERDLDPMIAEAFPHLLDVGNALLASELTEEYAEILKLILKTYKFVTYYDLPKVLQTQETLASWGQFHCDVIKMATPEYVKNPNLNERERNQLEISKCYKWSIANMERLFRRYGSRDLSSKMKYDGFRAIFIAEFVPHLMSIYLTLVEQWCSGSRWLPGTALYHLLEFLSHSVTQKESWGLVKPYFQTIVSHLIYPLLCPSDETLELFEEDPNDYINSKLDAFDEVAPDIAALGLLATLVSKRKKSTLEPVLQFVYTELSSLQEQQESVEVAKKKEGAMRLIGGVSHYLTNPKSPYHTQMEDFLKTLVLPNIASQHEFLQARTLDVFSKFADLQFQDAQMLSALFHGILKPFSSDAGDVNLAVMLEAALSIQAYMHIPKFRDVLSQLILPTMSKLLELTKEIDNDAVSMVMQECVENFSEQLQPFGVELMQNLVNQFMRLAVEVNDAANVDVDDFDGDYMDSSDKIMAAIGLLNTMITVLLSFENSKEICIRLEETFSPVIEYVLSNNLDDFLAEIGELIENSIFLLRSVSPLMWSHFAHLAKSFDEGIALMYTEELFQCLRNYMVFGPQDIAENPEIASRLLSIISIIISGEEDMSYNDIVLALDLAQTFVLSLQRNAIGYLPQLFETIFPVIVKEKEDPKHIKNNAMTVGKVDFIVSCLIYESSSTLAALQQSNYLNIFMELWFALIPLLKRVYDIKVSILGLISLSSNSEAVSNTPNLAPHIGSNLAILYKALPAAIKSFETKRVNFSEKSYLDEELYNPGFGDHADEFEDLDDEDETGGANDASTEEYLNFLQQENNKLTQSGFTEEDEPVYEDPLATTPLDSVNPFDALKEFTSSLQSQHPQLHSMIFDGLSDSEKQIFVDVLHTVK</sequence>
<dbReference type="SUPFAM" id="SSF48371">
    <property type="entry name" value="ARM repeat"/>
    <property type="match status" value="1"/>
</dbReference>
<accession>A0A2V1AT73</accession>
<dbReference type="GO" id="GO:0005635">
    <property type="term" value="C:nuclear envelope"/>
    <property type="evidence" value="ECO:0007669"/>
    <property type="project" value="TreeGrafter"/>
</dbReference>
<dbReference type="Pfam" id="PF03810">
    <property type="entry name" value="IBN_N"/>
    <property type="match status" value="1"/>
</dbReference>
<evidence type="ECO:0000256" key="3">
    <source>
        <dbReference type="ARBA" id="ARBA00022448"/>
    </source>
</evidence>
<dbReference type="RefSeq" id="XP_025341945.1">
    <property type="nucleotide sequence ID" value="XM_025488137.1"/>
</dbReference>
<protein>
    <recommendedName>
        <fullName evidence="7">Importin N-terminal domain-containing protein</fullName>
    </recommendedName>
</protein>
<dbReference type="GeneID" id="37009851"/>
<keyword evidence="3" id="KW-0813">Transport</keyword>
<evidence type="ECO:0000256" key="2">
    <source>
        <dbReference type="ARBA" id="ARBA00004496"/>
    </source>
</evidence>
<dbReference type="InterPro" id="IPR016024">
    <property type="entry name" value="ARM-type_fold"/>
</dbReference>
<name>A0A2V1AT73_9ASCO</name>